<reference evidence="2" key="1">
    <citation type="submission" date="2017-01" db="EMBL/GenBank/DDBJ databases">
        <title>Genome sequence of Rouxiella sp. ERMR1:05.</title>
        <authorList>
            <person name="Kumar R."/>
            <person name="Singh D."/>
            <person name="Kumar S."/>
        </authorList>
    </citation>
    <scope>NUCLEOTIDE SEQUENCE [LARGE SCALE GENOMIC DNA]</scope>
    <source>
        <strain evidence="2">ERMR1:05</strain>
    </source>
</reference>
<gene>
    <name evidence="1" type="ORF">BV494_04805</name>
</gene>
<dbReference type="Proteomes" id="UP000239197">
    <property type="component" value="Chromosome"/>
</dbReference>
<dbReference type="OrthoDB" id="278515at2"/>
<dbReference type="InterPro" id="IPR010064">
    <property type="entry name" value="HK97-gp10_tail"/>
</dbReference>
<evidence type="ECO:0000313" key="1">
    <source>
        <dbReference type="EMBL" id="AVF34290.1"/>
    </source>
</evidence>
<dbReference type="EMBL" id="CP019062">
    <property type="protein sequence ID" value="AVF34290.1"/>
    <property type="molecule type" value="Genomic_DNA"/>
</dbReference>
<proteinExistence type="predicted"/>
<evidence type="ECO:0000313" key="2">
    <source>
        <dbReference type="Proteomes" id="UP000239197"/>
    </source>
</evidence>
<sequence>MKDLSGFLGAALQFAALDIAIRKGMEDGLEEVARRIEQTAKDEIGHYQPAIGGFSEWAQLAESTEADKARKGFEPNAPLERTGQFRESWEHKTEGLEAVIGSKDERAPFFEFGTSKMPPRPVLGPAVAINGNFIKKIIGRATVNGFVGGAAIHHSLGYDDIV</sequence>
<dbReference type="KEGG" id="rox:BV494_04805"/>
<keyword evidence="2" id="KW-1185">Reference proteome</keyword>
<dbReference type="NCBIfam" id="TIGR01725">
    <property type="entry name" value="phge_HK97_gp10"/>
    <property type="match status" value="1"/>
</dbReference>
<dbReference type="RefSeq" id="WP_104921820.1">
    <property type="nucleotide sequence ID" value="NZ_CP019062.1"/>
</dbReference>
<dbReference type="AlphaFoldDB" id="A0A2L1UMX9"/>
<accession>A0A2L1UMX9</accession>
<protein>
    <recommendedName>
        <fullName evidence="3">HK97 gp10 family phage protein</fullName>
    </recommendedName>
</protein>
<evidence type="ECO:0008006" key="3">
    <source>
        <dbReference type="Google" id="ProtNLM"/>
    </source>
</evidence>
<organism evidence="1 2">
    <name type="scientific">Rahnella sikkimica</name>
    <dbReference type="NCBI Taxonomy" id="1805933"/>
    <lineage>
        <taxon>Bacteria</taxon>
        <taxon>Pseudomonadati</taxon>
        <taxon>Pseudomonadota</taxon>
        <taxon>Gammaproteobacteria</taxon>
        <taxon>Enterobacterales</taxon>
        <taxon>Yersiniaceae</taxon>
        <taxon>Rahnella</taxon>
    </lineage>
</organism>
<name>A0A2L1UMX9_9GAMM</name>